<dbReference type="SUPFAM" id="SSF46689">
    <property type="entry name" value="Homeodomain-like"/>
    <property type="match status" value="1"/>
</dbReference>
<dbReference type="PROSITE" id="PS01081">
    <property type="entry name" value="HTH_TETR_1"/>
    <property type="match status" value="1"/>
</dbReference>
<proteinExistence type="predicted"/>
<evidence type="ECO:0000256" key="2">
    <source>
        <dbReference type="ARBA" id="ARBA00023125"/>
    </source>
</evidence>
<dbReference type="PANTHER" id="PTHR30055">
    <property type="entry name" value="HTH-TYPE TRANSCRIPTIONAL REGULATOR RUTR"/>
    <property type="match status" value="1"/>
</dbReference>
<dbReference type="PRINTS" id="PR00455">
    <property type="entry name" value="HTHTETR"/>
</dbReference>
<dbReference type="InterPro" id="IPR050109">
    <property type="entry name" value="HTH-type_TetR-like_transc_reg"/>
</dbReference>
<keyword evidence="3" id="KW-0804">Transcription</keyword>
<feature type="DNA-binding region" description="H-T-H motif" evidence="4">
    <location>
        <begin position="30"/>
        <end position="49"/>
    </location>
</feature>
<feature type="domain" description="HTH tetR-type" evidence="5">
    <location>
        <begin position="7"/>
        <end position="67"/>
    </location>
</feature>
<sequence length="214" mass="23549">MVQVLKDCVRNQIAEAAEVQFAKVGYTKATIGAIAREAGVATGTIYKYFADKEALFHAIITAGFVEEFSSLTRRRIAAFAQPGGLHAGRSILESEAGELLRFWVRNRLKVVIILARAEGSAYESFGASYVQDMAEQTIAQAREQFPQIEITDLFRFMVHKILSDSVRGIVAILENFRDEASICEAFSASTAYQLAGINGFIEWSLAQGAQDARI</sequence>
<dbReference type="Pfam" id="PF00440">
    <property type="entry name" value="TetR_N"/>
    <property type="match status" value="1"/>
</dbReference>
<evidence type="ECO:0000256" key="1">
    <source>
        <dbReference type="ARBA" id="ARBA00023015"/>
    </source>
</evidence>
<dbReference type="Gene3D" id="1.10.357.10">
    <property type="entry name" value="Tetracycline Repressor, domain 2"/>
    <property type="match status" value="1"/>
</dbReference>
<dbReference type="PANTHER" id="PTHR30055:SF238">
    <property type="entry name" value="MYCOFACTOCIN BIOSYNTHESIS TRANSCRIPTIONAL REGULATOR MFTR-RELATED"/>
    <property type="match status" value="1"/>
</dbReference>
<accession>A0ABX6NKH4</accession>
<dbReference type="Proteomes" id="UP000503251">
    <property type="component" value="Chromosome"/>
</dbReference>
<gene>
    <name evidence="6" type="ORF">E8L03_17660</name>
</gene>
<name>A0ABX6NKH4_9BACT</name>
<keyword evidence="7" id="KW-1185">Reference proteome</keyword>
<dbReference type="InterPro" id="IPR001647">
    <property type="entry name" value="HTH_TetR"/>
</dbReference>
<organism evidence="6 7">
    <name type="scientific">Oceanidesulfovibrio marinus</name>
    <dbReference type="NCBI Taxonomy" id="370038"/>
    <lineage>
        <taxon>Bacteria</taxon>
        <taxon>Pseudomonadati</taxon>
        <taxon>Thermodesulfobacteriota</taxon>
        <taxon>Desulfovibrionia</taxon>
        <taxon>Desulfovibrionales</taxon>
        <taxon>Desulfovibrionaceae</taxon>
        <taxon>Oceanidesulfovibrio</taxon>
    </lineage>
</organism>
<dbReference type="InterPro" id="IPR009057">
    <property type="entry name" value="Homeodomain-like_sf"/>
</dbReference>
<reference evidence="6 7" key="1">
    <citation type="submission" date="2019-04" db="EMBL/GenBank/DDBJ databases">
        <title>Isolation and culture of sulfate reducing bacteria from the cold seep of the South China Sea.</title>
        <authorList>
            <person name="Sun C."/>
            <person name="Liu R."/>
        </authorList>
    </citation>
    <scope>NUCLEOTIDE SEQUENCE [LARGE SCALE GENOMIC DNA]</scope>
    <source>
        <strain evidence="6 7">CS1</strain>
    </source>
</reference>
<evidence type="ECO:0000256" key="3">
    <source>
        <dbReference type="ARBA" id="ARBA00023163"/>
    </source>
</evidence>
<evidence type="ECO:0000313" key="7">
    <source>
        <dbReference type="Proteomes" id="UP000503251"/>
    </source>
</evidence>
<evidence type="ECO:0000313" key="6">
    <source>
        <dbReference type="EMBL" id="QJT10629.1"/>
    </source>
</evidence>
<protein>
    <submittedName>
        <fullName evidence="6">TetR/AcrR family transcriptional regulator</fullName>
    </submittedName>
</protein>
<dbReference type="PROSITE" id="PS50977">
    <property type="entry name" value="HTH_TETR_2"/>
    <property type="match status" value="1"/>
</dbReference>
<evidence type="ECO:0000256" key="4">
    <source>
        <dbReference type="PROSITE-ProRule" id="PRU00335"/>
    </source>
</evidence>
<keyword evidence="2 4" id="KW-0238">DNA-binding</keyword>
<keyword evidence="1" id="KW-0805">Transcription regulation</keyword>
<dbReference type="InterPro" id="IPR023772">
    <property type="entry name" value="DNA-bd_HTH_TetR-type_CS"/>
</dbReference>
<dbReference type="EMBL" id="CP039543">
    <property type="protein sequence ID" value="QJT10629.1"/>
    <property type="molecule type" value="Genomic_DNA"/>
</dbReference>
<evidence type="ECO:0000259" key="5">
    <source>
        <dbReference type="PROSITE" id="PS50977"/>
    </source>
</evidence>
<dbReference type="RefSeq" id="WP_171268066.1">
    <property type="nucleotide sequence ID" value="NZ_CP039543.1"/>
</dbReference>